<feature type="region of interest" description="Disordered" evidence="8">
    <location>
        <begin position="38"/>
        <end position="99"/>
    </location>
</feature>
<dbReference type="AlphaFoldDB" id="A0A5B8C9U0"/>
<reference evidence="10 11" key="1">
    <citation type="submission" date="2019-05" db="EMBL/GenBank/DDBJ databases">
        <title>Georgenia *** sp. nov., and Georgenia *** sp. nov., isolated from the intestinal contents of plateau pika (Ochotona curzoniae) in the Qinghai-Tibet plateau of China.</title>
        <authorList>
            <person name="Tian Z."/>
        </authorList>
    </citation>
    <scope>NUCLEOTIDE SEQUENCE [LARGE SCALE GENOMIC DNA]</scope>
    <source>
        <strain evidence="10 11">Z443</strain>
    </source>
</reference>
<sequence length="507" mass="52993">MKTMSATRTIAATQMPTHAAPARDRGVRAWLLGEVSSVSGAPVSGGRTASGPTAMTASSGRPASARPGRDGSVADTSILRRRVRTDATGGAGPPHKRTWNRFGRAGIPRVMNTHLMPQESSPAALWGRRVWTAIGVVILLVGLVYVASRVSIILTPFVLALFPAALLDPLASRLRATRIPNAVVALLMLLFLLAAVAGAAAFITNALIDQWPEIVASVVSGLDQLERNVDWSALPGNITGVSDLVAEAGNGLTSGGALTQGLNAAEAVGNFVAGLVLMLVVLFFFFKDGRRIWQGFLDFVPERHQPRVDLVAAQSFWTVGAFFRAQILVALVDAIFIGLGLWLLGVPLVLPLAVLVFIGGLFPIVGAFLSGSVAVVVALADRGPLIALLVLGVVLLVQQLEGHVLQPFIQGRTISLHPLVIIFSVTAGAVLMGILGAFLAVPVAAVIARLVDNLRGRPPAIGPGSAKRLVAQKRRGDAEDHSPSEGAEGMPGAAFEPGPDHPKGPRP</sequence>
<feature type="compositionally biased region" description="Polar residues" evidence="8">
    <location>
        <begin position="50"/>
        <end position="61"/>
    </location>
</feature>
<organism evidence="10 11">
    <name type="scientific">Georgenia yuyongxinii</name>
    <dbReference type="NCBI Taxonomy" id="2589797"/>
    <lineage>
        <taxon>Bacteria</taxon>
        <taxon>Bacillati</taxon>
        <taxon>Actinomycetota</taxon>
        <taxon>Actinomycetes</taxon>
        <taxon>Micrococcales</taxon>
        <taxon>Bogoriellaceae</taxon>
        <taxon>Georgenia</taxon>
    </lineage>
</organism>
<feature type="transmembrane region" description="Helical" evidence="9">
    <location>
        <begin position="183"/>
        <end position="203"/>
    </location>
</feature>
<keyword evidence="7 9" id="KW-0472">Membrane</keyword>
<feature type="transmembrane region" description="Helical" evidence="9">
    <location>
        <begin position="384"/>
        <end position="400"/>
    </location>
</feature>
<keyword evidence="4" id="KW-1003">Cell membrane</keyword>
<feature type="compositionally biased region" description="Basic and acidic residues" evidence="8">
    <location>
        <begin position="474"/>
        <end position="483"/>
    </location>
</feature>
<dbReference type="GO" id="GO:0055085">
    <property type="term" value="P:transmembrane transport"/>
    <property type="evidence" value="ECO:0007669"/>
    <property type="project" value="TreeGrafter"/>
</dbReference>
<feature type="transmembrane region" description="Helical" evidence="9">
    <location>
        <begin position="153"/>
        <end position="171"/>
    </location>
</feature>
<evidence type="ECO:0000256" key="9">
    <source>
        <dbReference type="SAM" id="Phobius"/>
    </source>
</evidence>
<protein>
    <submittedName>
        <fullName evidence="10">AI-2E family transporter</fullName>
    </submittedName>
</protein>
<gene>
    <name evidence="10" type="ORF">FE374_17920</name>
</gene>
<evidence type="ECO:0000256" key="2">
    <source>
        <dbReference type="ARBA" id="ARBA00009773"/>
    </source>
</evidence>
<keyword evidence="6 9" id="KW-1133">Transmembrane helix</keyword>
<feature type="transmembrane region" description="Helical" evidence="9">
    <location>
        <begin position="130"/>
        <end position="147"/>
    </location>
</feature>
<dbReference type="PANTHER" id="PTHR21716">
    <property type="entry name" value="TRANSMEMBRANE PROTEIN"/>
    <property type="match status" value="1"/>
</dbReference>
<feature type="transmembrane region" description="Helical" evidence="9">
    <location>
        <begin position="420"/>
        <end position="448"/>
    </location>
</feature>
<keyword evidence="5 9" id="KW-0812">Transmembrane</keyword>
<proteinExistence type="inferred from homology"/>
<dbReference type="KEGG" id="gyu:FE374_17920"/>
<comment type="similarity">
    <text evidence="2">Belongs to the autoinducer-2 exporter (AI-2E) (TC 2.A.86) family.</text>
</comment>
<evidence type="ECO:0000256" key="6">
    <source>
        <dbReference type="ARBA" id="ARBA00022989"/>
    </source>
</evidence>
<evidence type="ECO:0000256" key="4">
    <source>
        <dbReference type="ARBA" id="ARBA00022475"/>
    </source>
</evidence>
<accession>A0A5B8C9U0</accession>
<dbReference type="InterPro" id="IPR002549">
    <property type="entry name" value="AI-2E-like"/>
</dbReference>
<feature type="region of interest" description="Disordered" evidence="8">
    <location>
        <begin position="462"/>
        <end position="507"/>
    </location>
</feature>
<keyword evidence="3" id="KW-0813">Transport</keyword>
<feature type="region of interest" description="Disordered" evidence="8">
    <location>
        <begin position="1"/>
        <end position="22"/>
    </location>
</feature>
<dbReference type="Proteomes" id="UP000314616">
    <property type="component" value="Chromosome"/>
</dbReference>
<evidence type="ECO:0000313" key="11">
    <source>
        <dbReference type="Proteomes" id="UP000314616"/>
    </source>
</evidence>
<evidence type="ECO:0000256" key="7">
    <source>
        <dbReference type="ARBA" id="ARBA00023136"/>
    </source>
</evidence>
<evidence type="ECO:0000256" key="1">
    <source>
        <dbReference type="ARBA" id="ARBA00004651"/>
    </source>
</evidence>
<dbReference type="EMBL" id="CP040915">
    <property type="protein sequence ID" value="QDC26235.1"/>
    <property type="molecule type" value="Genomic_DNA"/>
</dbReference>
<feature type="transmembrane region" description="Helical" evidence="9">
    <location>
        <begin position="352"/>
        <end position="377"/>
    </location>
</feature>
<dbReference type="GO" id="GO:0005886">
    <property type="term" value="C:plasma membrane"/>
    <property type="evidence" value="ECO:0007669"/>
    <property type="project" value="UniProtKB-SubCell"/>
</dbReference>
<dbReference type="Pfam" id="PF01594">
    <property type="entry name" value="AI-2E_transport"/>
    <property type="match status" value="1"/>
</dbReference>
<evidence type="ECO:0000256" key="8">
    <source>
        <dbReference type="SAM" id="MobiDB-lite"/>
    </source>
</evidence>
<name>A0A5B8C9U0_9MICO</name>
<evidence type="ECO:0000256" key="3">
    <source>
        <dbReference type="ARBA" id="ARBA00022448"/>
    </source>
</evidence>
<feature type="compositionally biased region" description="Polar residues" evidence="8">
    <location>
        <begin position="1"/>
        <end position="16"/>
    </location>
</feature>
<feature type="transmembrane region" description="Helical" evidence="9">
    <location>
        <begin position="267"/>
        <end position="286"/>
    </location>
</feature>
<evidence type="ECO:0000256" key="5">
    <source>
        <dbReference type="ARBA" id="ARBA00022692"/>
    </source>
</evidence>
<comment type="subcellular location">
    <subcellularLocation>
        <location evidence="1">Cell membrane</location>
        <topology evidence="1">Multi-pass membrane protein</topology>
    </subcellularLocation>
</comment>
<dbReference type="OrthoDB" id="9784366at2"/>
<evidence type="ECO:0000313" key="10">
    <source>
        <dbReference type="EMBL" id="QDC26235.1"/>
    </source>
</evidence>
<feature type="compositionally biased region" description="Basic and acidic residues" evidence="8">
    <location>
        <begin position="498"/>
        <end position="507"/>
    </location>
</feature>
<feature type="transmembrane region" description="Helical" evidence="9">
    <location>
        <begin position="327"/>
        <end position="346"/>
    </location>
</feature>
<dbReference type="PANTHER" id="PTHR21716:SF53">
    <property type="entry name" value="PERMEASE PERM-RELATED"/>
    <property type="match status" value="1"/>
</dbReference>